<dbReference type="KEGG" id="sla:SERLADRAFT_473900"/>
<dbReference type="AlphaFoldDB" id="F8P4F1"/>
<protein>
    <recommendedName>
        <fullName evidence="1">DAGKc domain-containing protein</fullName>
    </recommendedName>
</protein>
<dbReference type="Gene3D" id="3.40.50.10330">
    <property type="entry name" value="Probable inorganic polyphosphate/atp-NAD kinase, domain 1"/>
    <property type="match status" value="1"/>
</dbReference>
<feature type="domain" description="DAGKc" evidence="1">
    <location>
        <begin position="123"/>
        <end position="263"/>
    </location>
</feature>
<proteinExistence type="predicted"/>
<evidence type="ECO:0000259" key="1">
    <source>
        <dbReference type="PROSITE" id="PS50146"/>
    </source>
</evidence>
<dbReference type="InterPro" id="IPR050187">
    <property type="entry name" value="Lipid_Phosphate_FormReg"/>
</dbReference>
<dbReference type="InterPro" id="IPR017438">
    <property type="entry name" value="ATP-NAD_kinase_N"/>
</dbReference>
<dbReference type="InterPro" id="IPR001206">
    <property type="entry name" value="Diacylglycerol_kinase_cat_dom"/>
</dbReference>
<dbReference type="GO" id="GO:0046512">
    <property type="term" value="P:sphingosine biosynthetic process"/>
    <property type="evidence" value="ECO:0007669"/>
    <property type="project" value="TreeGrafter"/>
</dbReference>
<dbReference type="Pfam" id="PF00781">
    <property type="entry name" value="DAGK_cat"/>
    <property type="match status" value="1"/>
</dbReference>
<dbReference type="GO" id="GO:0016773">
    <property type="term" value="F:phosphotransferase activity, alcohol group as acceptor"/>
    <property type="evidence" value="ECO:0007669"/>
    <property type="project" value="UniProtKB-ARBA"/>
</dbReference>
<dbReference type="PANTHER" id="PTHR12358">
    <property type="entry name" value="SPHINGOSINE KINASE"/>
    <property type="match status" value="1"/>
</dbReference>
<dbReference type="SUPFAM" id="SSF111331">
    <property type="entry name" value="NAD kinase/diacylglycerol kinase-like"/>
    <property type="match status" value="1"/>
</dbReference>
<accession>F8P4F1</accession>
<dbReference type="InterPro" id="IPR055916">
    <property type="entry name" value="DUF7493"/>
</dbReference>
<dbReference type="SMART" id="SM00046">
    <property type="entry name" value="DAGKc"/>
    <property type="match status" value="1"/>
</dbReference>
<dbReference type="HOGENOM" id="CLU_013399_0_0_1"/>
<organism>
    <name type="scientific">Serpula lacrymans var. lacrymans (strain S7.9)</name>
    <name type="common">Dry rot fungus</name>
    <dbReference type="NCBI Taxonomy" id="578457"/>
    <lineage>
        <taxon>Eukaryota</taxon>
        <taxon>Fungi</taxon>
        <taxon>Dikarya</taxon>
        <taxon>Basidiomycota</taxon>
        <taxon>Agaricomycotina</taxon>
        <taxon>Agaricomycetes</taxon>
        <taxon>Agaricomycetidae</taxon>
        <taxon>Boletales</taxon>
        <taxon>Coniophorineae</taxon>
        <taxon>Serpulaceae</taxon>
        <taxon>Serpula</taxon>
    </lineage>
</organism>
<dbReference type="InterPro" id="IPR016064">
    <property type="entry name" value="NAD/diacylglycerol_kinase_sf"/>
</dbReference>
<dbReference type="PANTHER" id="PTHR12358:SF31">
    <property type="entry name" value="ACYLGLYCEROL KINASE, MITOCHONDRIAL"/>
    <property type="match status" value="1"/>
</dbReference>
<dbReference type="EMBL" id="GL945438">
    <property type="protein sequence ID" value="EGO21489.1"/>
    <property type="molecule type" value="Genomic_DNA"/>
</dbReference>
<dbReference type="GO" id="GO:0001727">
    <property type="term" value="F:lipid kinase activity"/>
    <property type="evidence" value="ECO:0007669"/>
    <property type="project" value="TreeGrafter"/>
</dbReference>
<name>F8P4F1_SERL9</name>
<gene>
    <name evidence="2" type="ORF">SERLADRAFT_473900</name>
</gene>
<sequence length="510" mass="56619">MATAHELTVKNNGRNVLLKFTDADLIVDYGGGIMDDEHSSQCSSVSCFSGFCRTHNTRLDQVPFRQVIGAYYAKGSLKVSYLTRNHKKNFVLCKCEGAVEEEHNTFAMDWADKLMDAAYKGAKQSKTLKVLVNPRGGIGKAKSIFTDQVEPVFLAAGCTLDITYTEYINHACEIAQELKLKYDAVVTVSGDGLIHEVLNGFAQHEQPGKAFAIPIAPIPAGSGNALSLNLLGIEDGLDSLAAALNVLKGHPMKADLFSFIQNDKRRISFMSQSIGLVADLDIGTDHLRWMGDSRFLYGYLRGVLSLKTCPVELSFRLVEDDKEKMARFAQENTGQKPCDPSSSGVDDLEELPPLRYLGGTEEGWTTYEKPFIWIYAGKGPYVSRSLMQFPVSLPDDGLIDIAVKEVVSLYSFILLNSCLKMVKDNRAKLLKALDGAEDGVPYWSTTNRYFKVSAYRIKPLASKGILAVDGEKFPYTDFQVEVHQRLGTFLSQYGRYMVNFKVQEPKQVLK</sequence>
<dbReference type="RefSeq" id="XP_007321275.1">
    <property type="nucleotide sequence ID" value="XM_007321213.1"/>
</dbReference>
<dbReference type="OrthoDB" id="3853857at2759"/>
<dbReference type="GO" id="GO:0005737">
    <property type="term" value="C:cytoplasm"/>
    <property type="evidence" value="ECO:0007669"/>
    <property type="project" value="TreeGrafter"/>
</dbReference>
<dbReference type="PROSITE" id="PS50146">
    <property type="entry name" value="DAGK"/>
    <property type="match status" value="1"/>
</dbReference>
<reference evidence="2" key="1">
    <citation type="submission" date="2011-04" db="EMBL/GenBank/DDBJ databases">
        <title>Evolution of plant cell wall degrading machinery underlies the functional diversity of forest fungi.</title>
        <authorList>
            <consortium name="US DOE Joint Genome Institute (JGI-PGF)"/>
            <person name="Eastwood D.C."/>
            <person name="Floudas D."/>
            <person name="Binder M."/>
            <person name="Majcherczyk A."/>
            <person name="Schneider P."/>
            <person name="Aerts A."/>
            <person name="Asiegbu F.O."/>
            <person name="Baker S.E."/>
            <person name="Barry K."/>
            <person name="Bendiksby M."/>
            <person name="Blumentritt M."/>
            <person name="Coutinho P.M."/>
            <person name="Cullen D."/>
            <person name="Cullen D."/>
            <person name="Gathman A."/>
            <person name="Goodell B."/>
            <person name="Henrissat B."/>
            <person name="Ihrmark K."/>
            <person name="Kauserud H."/>
            <person name="Kohler A."/>
            <person name="LaButti K."/>
            <person name="Lapidus A."/>
            <person name="Lavin J.L."/>
            <person name="Lee Y.-H."/>
            <person name="Lindquist E."/>
            <person name="Lilly W."/>
            <person name="Lucas S."/>
            <person name="Morin E."/>
            <person name="Murat C."/>
            <person name="Oguiza J.A."/>
            <person name="Park J."/>
            <person name="Pisabarro A.G."/>
            <person name="Riley R."/>
            <person name="Rosling A."/>
            <person name="Salamov A."/>
            <person name="Schmidt O."/>
            <person name="Schmutz J."/>
            <person name="Skrede I."/>
            <person name="Stenlid J."/>
            <person name="Wiebenga A."/>
            <person name="Xie X."/>
            <person name="Kues U."/>
            <person name="Hibbett D.S."/>
            <person name="Hoffmeister D."/>
            <person name="Hogberg N."/>
            <person name="Martin F."/>
            <person name="Grigoriev I.V."/>
            <person name="Watkinson S.C."/>
        </authorList>
    </citation>
    <scope>NUCLEOTIDE SEQUENCE</scope>
    <source>
        <strain evidence="2">S7.9</strain>
    </source>
</reference>
<dbReference type="GeneID" id="18820394"/>
<dbReference type="GO" id="GO:0016020">
    <property type="term" value="C:membrane"/>
    <property type="evidence" value="ECO:0007669"/>
    <property type="project" value="TreeGrafter"/>
</dbReference>
<dbReference type="Pfam" id="PF24321">
    <property type="entry name" value="DUF7493"/>
    <property type="match status" value="1"/>
</dbReference>
<dbReference type="Gene3D" id="2.60.200.40">
    <property type="match status" value="1"/>
</dbReference>
<evidence type="ECO:0000313" key="2">
    <source>
        <dbReference type="EMBL" id="EGO21489.1"/>
    </source>
</evidence>
<dbReference type="Proteomes" id="UP000008064">
    <property type="component" value="Unassembled WGS sequence"/>
</dbReference>